<sequence>MNILCTGSEGFVGRHVCKKLRTLGHDVVGVDNLEPRVHGNEPYKAEGDPIAGVASGFHKVSYDNIPYSVLREVDIVIHLAAQVGVADSMTNPVRYVEHNTMATARFLEDLARPGRLHKLVVASSMSVYGDPLTAQPIRENHGESPASVYGLTKYDQEMLCKFWGKQHDISTVVLRFFNIYGPGQALSNPYTGVIANFANWLLAGERPTVFEDGQQTRDFVYVDDVADAVVKAALNPTTFDTYNISTADPTTINYMALHLAYSLDVDIDPNITNEKRPGDIRHCIGNNSRFALEFNWAPRTVEEGLKLYAPWLHEQCVSHL</sequence>
<dbReference type="Gene3D" id="3.40.50.720">
    <property type="entry name" value="NAD(P)-binding Rossmann-like Domain"/>
    <property type="match status" value="1"/>
</dbReference>
<feature type="domain" description="NAD-dependent epimerase/dehydratase" evidence="1">
    <location>
        <begin position="3"/>
        <end position="244"/>
    </location>
</feature>
<dbReference type="PANTHER" id="PTHR43245">
    <property type="entry name" value="BIFUNCTIONAL POLYMYXIN RESISTANCE PROTEIN ARNA"/>
    <property type="match status" value="1"/>
</dbReference>
<dbReference type="InterPro" id="IPR001509">
    <property type="entry name" value="Epimerase_deHydtase"/>
</dbReference>
<dbReference type="InterPro" id="IPR036291">
    <property type="entry name" value="NAD(P)-bd_dom_sf"/>
</dbReference>
<dbReference type="Pfam" id="PF01370">
    <property type="entry name" value="Epimerase"/>
    <property type="match status" value="1"/>
</dbReference>
<organism evidence="2">
    <name type="scientific">marine sediment metagenome</name>
    <dbReference type="NCBI Taxonomy" id="412755"/>
    <lineage>
        <taxon>unclassified sequences</taxon>
        <taxon>metagenomes</taxon>
        <taxon>ecological metagenomes</taxon>
    </lineage>
</organism>
<dbReference type="EMBL" id="LAZR01018682">
    <property type="protein sequence ID" value="KKL95412.1"/>
    <property type="molecule type" value="Genomic_DNA"/>
</dbReference>
<evidence type="ECO:0000259" key="1">
    <source>
        <dbReference type="Pfam" id="PF01370"/>
    </source>
</evidence>
<protein>
    <recommendedName>
        <fullName evidence="1">NAD-dependent epimerase/dehydratase domain-containing protein</fullName>
    </recommendedName>
</protein>
<evidence type="ECO:0000313" key="2">
    <source>
        <dbReference type="EMBL" id="KKL95412.1"/>
    </source>
</evidence>
<reference evidence="2" key="1">
    <citation type="journal article" date="2015" name="Nature">
        <title>Complex archaea that bridge the gap between prokaryotes and eukaryotes.</title>
        <authorList>
            <person name="Spang A."/>
            <person name="Saw J.H."/>
            <person name="Jorgensen S.L."/>
            <person name="Zaremba-Niedzwiedzka K."/>
            <person name="Martijn J."/>
            <person name="Lind A.E."/>
            <person name="van Eijk R."/>
            <person name="Schleper C."/>
            <person name="Guy L."/>
            <person name="Ettema T.J."/>
        </authorList>
    </citation>
    <scope>NUCLEOTIDE SEQUENCE</scope>
</reference>
<dbReference type="InterPro" id="IPR050177">
    <property type="entry name" value="Lipid_A_modif_metabolic_enz"/>
</dbReference>
<accession>A0A0F9J8H2</accession>
<gene>
    <name evidence="2" type="ORF">LCGC14_1854820</name>
</gene>
<dbReference type="PANTHER" id="PTHR43245:SF13">
    <property type="entry name" value="UDP-D-APIOSE_UDP-D-XYLOSE SYNTHASE 2"/>
    <property type="match status" value="1"/>
</dbReference>
<name>A0A0F9J8H2_9ZZZZ</name>
<dbReference type="AlphaFoldDB" id="A0A0F9J8H2"/>
<comment type="caution">
    <text evidence="2">The sequence shown here is derived from an EMBL/GenBank/DDBJ whole genome shotgun (WGS) entry which is preliminary data.</text>
</comment>
<dbReference type="Gene3D" id="3.90.25.10">
    <property type="entry name" value="UDP-galactose 4-epimerase, domain 1"/>
    <property type="match status" value="1"/>
</dbReference>
<proteinExistence type="predicted"/>
<dbReference type="SUPFAM" id="SSF51735">
    <property type="entry name" value="NAD(P)-binding Rossmann-fold domains"/>
    <property type="match status" value="1"/>
</dbReference>